<feature type="domain" description="Apple" evidence="1">
    <location>
        <begin position="5"/>
        <end position="90"/>
    </location>
</feature>
<dbReference type="EMBL" id="JACVVK020000130">
    <property type="protein sequence ID" value="KAK7490150.1"/>
    <property type="molecule type" value="Genomic_DNA"/>
</dbReference>
<dbReference type="Pfam" id="PF00024">
    <property type="entry name" value="PAN_1"/>
    <property type="match status" value="1"/>
</dbReference>
<dbReference type="AlphaFoldDB" id="A0ABD0KTI6"/>
<proteinExistence type="predicted"/>
<sequence>MRTECTTLGSNFMEFPYRYLANHNQETSFSTPLDDCKDACLAATSYTCRTAEFRVDDYCLLSDETALTVDPADYRTATSSTNITSFQRTCLDKF</sequence>
<evidence type="ECO:0000259" key="1">
    <source>
        <dbReference type="PROSITE" id="PS50948"/>
    </source>
</evidence>
<reference evidence="2 3" key="1">
    <citation type="journal article" date="2023" name="Sci. Data">
        <title>Genome assembly of the Korean intertidal mud-creeper Batillaria attramentaria.</title>
        <authorList>
            <person name="Patra A.K."/>
            <person name="Ho P.T."/>
            <person name="Jun S."/>
            <person name="Lee S.J."/>
            <person name="Kim Y."/>
            <person name="Won Y.J."/>
        </authorList>
    </citation>
    <scope>NUCLEOTIDE SEQUENCE [LARGE SCALE GENOMIC DNA]</scope>
    <source>
        <strain evidence="2">Wonlab-2016</strain>
    </source>
</reference>
<comment type="caution">
    <text evidence="2">The sequence shown here is derived from an EMBL/GenBank/DDBJ whole genome shotgun (WGS) entry which is preliminary data.</text>
</comment>
<dbReference type="SUPFAM" id="SSF57414">
    <property type="entry name" value="Hairpin loop containing domain-like"/>
    <property type="match status" value="1"/>
</dbReference>
<evidence type="ECO:0000313" key="2">
    <source>
        <dbReference type="EMBL" id="KAK7490150.1"/>
    </source>
</evidence>
<keyword evidence="3" id="KW-1185">Reference proteome</keyword>
<dbReference type="Proteomes" id="UP001519460">
    <property type="component" value="Unassembled WGS sequence"/>
</dbReference>
<dbReference type="InterPro" id="IPR003609">
    <property type="entry name" value="Pan_app"/>
</dbReference>
<protein>
    <recommendedName>
        <fullName evidence="1">Apple domain-containing protein</fullName>
    </recommendedName>
</protein>
<dbReference type="PROSITE" id="PS50948">
    <property type="entry name" value="PAN"/>
    <property type="match status" value="1"/>
</dbReference>
<dbReference type="Gene3D" id="3.50.4.10">
    <property type="entry name" value="Hepatocyte Growth Factor"/>
    <property type="match status" value="1"/>
</dbReference>
<organism evidence="2 3">
    <name type="scientific">Batillaria attramentaria</name>
    <dbReference type="NCBI Taxonomy" id="370345"/>
    <lineage>
        <taxon>Eukaryota</taxon>
        <taxon>Metazoa</taxon>
        <taxon>Spiralia</taxon>
        <taxon>Lophotrochozoa</taxon>
        <taxon>Mollusca</taxon>
        <taxon>Gastropoda</taxon>
        <taxon>Caenogastropoda</taxon>
        <taxon>Sorbeoconcha</taxon>
        <taxon>Cerithioidea</taxon>
        <taxon>Batillariidae</taxon>
        <taxon>Batillaria</taxon>
    </lineage>
</organism>
<name>A0ABD0KTI6_9CAEN</name>
<gene>
    <name evidence="2" type="ORF">BaRGS_00018672</name>
</gene>
<accession>A0ABD0KTI6</accession>
<evidence type="ECO:0000313" key="3">
    <source>
        <dbReference type="Proteomes" id="UP001519460"/>
    </source>
</evidence>